<dbReference type="EMBL" id="MVHU01000050">
    <property type="protein sequence ID" value="ORA76143.1"/>
    <property type="molecule type" value="Genomic_DNA"/>
</dbReference>
<comment type="caution">
    <text evidence="1">The sequence shown here is derived from an EMBL/GenBank/DDBJ whole genome shotgun (WGS) entry which is preliminary data.</text>
</comment>
<protein>
    <recommendedName>
        <fullName evidence="3">Restriction endonuclease</fullName>
    </recommendedName>
</protein>
<dbReference type="Pfam" id="PF10117">
    <property type="entry name" value="McrBC"/>
    <property type="match status" value="1"/>
</dbReference>
<dbReference type="InterPro" id="IPR019292">
    <property type="entry name" value="McrC"/>
</dbReference>
<reference evidence="1 2" key="1">
    <citation type="submission" date="2017-02" db="EMBL/GenBank/DDBJ databases">
        <title>The new phylogeny of genus Mycobacterium.</title>
        <authorList>
            <person name="Tortoli E."/>
            <person name="Trovato A."/>
            <person name="Cirillo D.M."/>
        </authorList>
    </citation>
    <scope>NUCLEOTIDE SEQUENCE [LARGE SCALE GENOMIC DNA]</scope>
    <source>
        <strain evidence="1 2">DSM 45093</strain>
    </source>
</reference>
<organism evidence="1 2">
    <name type="scientific">Mycolicibacter kumamotonensis</name>
    <dbReference type="NCBI Taxonomy" id="354243"/>
    <lineage>
        <taxon>Bacteria</taxon>
        <taxon>Bacillati</taxon>
        <taxon>Actinomycetota</taxon>
        <taxon>Actinomycetes</taxon>
        <taxon>Mycobacteriales</taxon>
        <taxon>Mycobacteriaceae</taxon>
        <taxon>Mycolicibacter</taxon>
    </lineage>
</organism>
<dbReference type="Proteomes" id="UP000192713">
    <property type="component" value="Unassembled WGS sequence"/>
</dbReference>
<name>A0A1X0DUP5_9MYCO</name>
<proteinExistence type="predicted"/>
<gene>
    <name evidence="1" type="ORF">BST28_21215</name>
</gene>
<dbReference type="AlphaFoldDB" id="A0A1X0DUP5"/>
<evidence type="ECO:0008006" key="3">
    <source>
        <dbReference type="Google" id="ProtNLM"/>
    </source>
</evidence>
<dbReference type="PANTHER" id="PTHR38733">
    <property type="entry name" value="PROTEIN MCRC"/>
    <property type="match status" value="1"/>
</dbReference>
<evidence type="ECO:0000313" key="1">
    <source>
        <dbReference type="EMBL" id="ORA76143.1"/>
    </source>
</evidence>
<dbReference type="RefSeq" id="WP_083082928.1">
    <property type="nucleotide sequence ID" value="NZ_MVHU01000050.1"/>
</dbReference>
<sequence>MVETIELAEYETRFSRAQPTTDDERLADRLSAHGDASARLDVRWLANNRVEIRASSWVGVVRFSGFEVRIVPKLAGGALRVLQMIEYTDGVRLLTHLPREQQLPANGDDLFELVVMALIHATRSLIRDGLIRDYRPIDDTLTVMRGRLRMRDQFLRRYGSFHRLECHFDEYDGNIPENQLLAASLAASATCVRHDGLRTDARILAGQLADICEPPTRDPEWYFQRIHDNRRNERYKPAHELARLVLNGLAFSDLASPSSQRVTAFLLNMNTLFERFVTRLVNDSLDDSPLRAAVQSGFRSVIIDDTTGNAYSAIRPDLVVVDTQTGDRAPVDIKYKLYDTKKLDTEQ</sequence>
<accession>A0A1X0DUP5</accession>
<dbReference type="PANTHER" id="PTHR38733:SF1">
    <property type="entry name" value="TYPE IV METHYL-DIRECTED RESTRICTION ENZYME ECOKMCRBC"/>
    <property type="match status" value="1"/>
</dbReference>
<evidence type="ECO:0000313" key="2">
    <source>
        <dbReference type="Proteomes" id="UP000192713"/>
    </source>
</evidence>